<organism evidence="7">
    <name type="scientific">Streptomyces sp. Y1</name>
    <dbReference type="NCBI Taxonomy" id="3238634"/>
    <lineage>
        <taxon>Bacteria</taxon>
        <taxon>Bacillati</taxon>
        <taxon>Actinomycetota</taxon>
        <taxon>Actinomycetes</taxon>
        <taxon>Kitasatosporales</taxon>
        <taxon>Streptomycetaceae</taxon>
        <taxon>Streptomyces</taxon>
    </lineage>
</organism>
<feature type="region of interest" description="Disordered" evidence="5">
    <location>
        <begin position="301"/>
        <end position="330"/>
    </location>
</feature>
<dbReference type="CDD" id="cd04235">
    <property type="entry name" value="AAK_CK"/>
    <property type="match status" value="1"/>
</dbReference>
<proteinExistence type="inferred from homology"/>
<name>A0AB39TW05_9ACTN</name>
<keyword evidence="3 4" id="KW-0418">Kinase</keyword>
<comment type="similarity">
    <text evidence="1 4">Belongs to the carbamate kinase family.</text>
</comment>
<sequence>MRIVAALGGNALLRRGEHPDAAVQQHHVHDAARSLAELVTAGHELVITHGNGPQIGLLAQESESDPELTEPYPLDVLGAQTQGMIATLLVRELLGRLPGRAVTALTTHTEVDPDDPAFESPGKLIGGRLTERQARAMETERGWTTARDGEHLRRVVPSPRPTAIVELPAVRALLATGAVVIAAGGGGVPVTRDRDTGLVRGIEAVVDKDLAAALLAEQLDADALLILTDVTHVFTRFGTTRPGPLVTATPGRLRELDLPEGSMRPKAEAAAFAERTGGLAAIGPLDDALGTILGTTGTTIRALPAPAGPGPEALPKGPSALGPADRHAAV</sequence>
<dbReference type="Pfam" id="PF00696">
    <property type="entry name" value="AA_kinase"/>
    <property type="match status" value="1"/>
</dbReference>
<dbReference type="EMBL" id="CP163445">
    <property type="protein sequence ID" value="XDQ83349.1"/>
    <property type="molecule type" value="Genomic_DNA"/>
</dbReference>
<accession>A0AB39TW05</accession>
<dbReference type="RefSeq" id="WP_369185494.1">
    <property type="nucleotide sequence ID" value="NZ_CP163445.1"/>
</dbReference>
<dbReference type="AlphaFoldDB" id="A0AB39TW05"/>
<dbReference type="GO" id="GO:0019546">
    <property type="term" value="P:L-arginine deiminase pathway"/>
    <property type="evidence" value="ECO:0007669"/>
    <property type="project" value="TreeGrafter"/>
</dbReference>
<dbReference type="PANTHER" id="PTHR30409:SF1">
    <property type="entry name" value="CARBAMATE KINASE-RELATED"/>
    <property type="match status" value="1"/>
</dbReference>
<protein>
    <recommendedName>
        <fullName evidence="4">Carbamate kinase</fullName>
    </recommendedName>
</protein>
<evidence type="ECO:0000256" key="1">
    <source>
        <dbReference type="ARBA" id="ARBA00011066"/>
    </source>
</evidence>
<evidence type="ECO:0000259" key="6">
    <source>
        <dbReference type="Pfam" id="PF00696"/>
    </source>
</evidence>
<dbReference type="PRINTS" id="PR01469">
    <property type="entry name" value="CARBMTKINASE"/>
</dbReference>
<feature type="domain" description="Aspartate/glutamate/uridylate kinase" evidence="6">
    <location>
        <begin position="1"/>
        <end position="278"/>
    </location>
</feature>
<dbReference type="Gene3D" id="3.40.1160.10">
    <property type="entry name" value="Acetylglutamate kinase-like"/>
    <property type="match status" value="1"/>
</dbReference>
<reference evidence="7" key="1">
    <citation type="submission" date="2024-07" db="EMBL/GenBank/DDBJ databases">
        <authorList>
            <person name="Yu S.T."/>
        </authorList>
    </citation>
    <scope>NUCLEOTIDE SEQUENCE</scope>
    <source>
        <strain evidence="7">Y1</strain>
    </source>
</reference>
<feature type="compositionally biased region" description="Low complexity" evidence="5">
    <location>
        <begin position="301"/>
        <end position="318"/>
    </location>
</feature>
<dbReference type="InterPro" id="IPR001048">
    <property type="entry name" value="Asp/Glu/Uridylate_kinase"/>
</dbReference>
<dbReference type="SUPFAM" id="SSF53633">
    <property type="entry name" value="Carbamate kinase-like"/>
    <property type="match status" value="1"/>
</dbReference>
<dbReference type="GO" id="GO:0005829">
    <property type="term" value="C:cytosol"/>
    <property type="evidence" value="ECO:0007669"/>
    <property type="project" value="TreeGrafter"/>
</dbReference>
<evidence type="ECO:0000256" key="2">
    <source>
        <dbReference type="ARBA" id="ARBA00022679"/>
    </source>
</evidence>
<dbReference type="InterPro" id="IPR036393">
    <property type="entry name" value="AceGlu_kinase-like_sf"/>
</dbReference>
<evidence type="ECO:0000256" key="4">
    <source>
        <dbReference type="PIRNR" id="PIRNR000723"/>
    </source>
</evidence>
<dbReference type="PIRSF" id="PIRSF000723">
    <property type="entry name" value="Carbamate_kin"/>
    <property type="match status" value="1"/>
</dbReference>
<evidence type="ECO:0000313" key="7">
    <source>
        <dbReference type="EMBL" id="XDQ83349.1"/>
    </source>
</evidence>
<dbReference type="GO" id="GO:0008804">
    <property type="term" value="F:carbamate kinase activity"/>
    <property type="evidence" value="ECO:0007669"/>
    <property type="project" value="InterPro"/>
</dbReference>
<dbReference type="InterPro" id="IPR003964">
    <property type="entry name" value="Carb_kinase"/>
</dbReference>
<evidence type="ECO:0000256" key="3">
    <source>
        <dbReference type="ARBA" id="ARBA00022777"/>
    </source>
</evidence>
<dbReference type="PANTHER" id="PTHR30409">
    <property type="entry name" value="CARBAMATE KINASE"/>
    <property type="match status" value="1"/>
</dbReference>
<gene>
    <name evidence="7" type="ORF">AB2U05_35005</name>
</gene>
<keyword evidence="2 4" id="KW-0808">Transferase</keyword>
<evidence type="ECO:0000256" key="5">
    <source>
        <dbReference type="SAM" id="MobiDB-lite"/>
    </source>
</evidence>